<dbReference type="OrthoDB" id="5061070at2759"/>
<evidence type="ECO:0000259" key="4">
    <source>
        <dbReference type="PROSITE" id="PS51718"/>
    </source>
</evidence>
<dbReference type="PANTHER" id="PTHR11566">
    <property type="entry name" value="DYNAMIN"/>
    <property type="match status" value="1"/>
</dbReference>
<keyword evidence="6" id="KW-1185">Reference proteome</keyword>
<dbReference type="Gene3D" id="3.40.50.300">
    <property type="entry name" value="P-loop containing nucleotide triphosphate hydrolases"/>
    <property type="match status" value="1"/>
</dbReference>
<comment type="caution">
    <text evidence="5">The sequence shown here is derived from an EMBL/GenBank/DDBJ whole genome shotgun (WGS) entry which is preliminary data.</text>
</comment>
<evidence type="ECO:0000256" key="1">
    <source>
        <dbReference type="ARBA" id="ARBA00022741"/>
    </source>
</evidence>
<name>A0A2G8RVV4_9APHY</name>
<dbReference type="EMBL" id="AYKW01000045">
    <property type="protein sequence ID" value="PIL25641.1"/>
    <property type="molecule type" value="Genomic_DNA"/>
</dbReference>
<dbReference type="Pfam" id="PF00350">
    <property type="entry name" value="Dynamin_N"/>
    <property type="match status" value="1"/>
</dbReference>
<accession>A0A2G8RVV4</accession>
<dbReference type="Proteomes" id="UP000230002">
    <property type="component" value="Unassembled WGS sequence"/>
</dbReference>
<dbReference type="SUPFAM" id="SSF52540">
    <property type="entry name" value="P-loop containing nucleoside triphosphate hydrolases"/>
    <property type="match status" value="1"/>
</dbReference>
<proteinExistence type="predicted"/>
<dbReference type="GO" id="GO:0005886">
    <property type="term" value="C:plasma membrane"/>
    <property type="evidence" value="ECO:0007669"/>
    <property type="project" value="TreeGrafter"/>
</dbReference>
<organism evidence="5 6">
    <name type="scientific">Ganoderma sinense ZZ0214-1</name>
    <dbReference type="NCBI Taxonomy" id="1077348"/>
    <lineage>
        <taxon>Eukaryota</taxon>
        <taxon>Fungi</taxon>
        <taxon>Dikarya</taxon>
        <taxon>Basidiomycota</taxon>
        <taxon>Agaricomycotina</taxon>
        <taxon>Agaricomycetes</taxon>
        <taxon>Polyporales</taxon>
        <taxon>Polyporaceae</taxon>
        <taxon>Ganoderma</taxon>
    </lineage>
</organism>
<sequence>MPTPSATETFSISGTDFAKKLNELHALFNQLRAEGAHTDLDLPRIVVIGNQSAGKSSLVEALTGISVPRDAGTCTRTPMECRLTHSPDTWSCQISIRREYDENGKKLLDVKEVPFGQRLTKKEDVEPMLRRAQAAVLLGDASVSDLKASVKGDRFSRNVVCVDLAGPDLTNLSFVDLPGIIQNADDHVVKLLEDLVVSYISGNSLILVTLTMSDDIQNQKAAHLARQVDPNGERTIGVLTKPDTIPSGSIEKRKQWVDILLGKEHPTKHGYFCTRQPDDAERAKRLSSADARAAEKRFFDEEETWSQLSCRERLGTENLLKTMSDLLSQMMQKSFPKVLRDVAQQLKQCDRDLSRLPRNVANEPYLSVLNVVSAFFGKVADHVYGSPTCPALVQGNNLTYEAFRRKIALSQPVFVPCESFKTPAFDLRRFFALDDLFRSAQPVYLDNIKAHAAASITRQLPHNIPYAAKESLIRAFQETWEGSVAQCFEDVQKAFQDTLTAMIELHFAQYNNLKGAVMSIVMDHLSAHIQTAETRIQDIVRAERRLLYTQNKGLLSAERAKYLHLYRDSLTDEKLVGLFAPRPAQNAAPQTESQSTPQPPQFAFGFTIGASGKPATTNYVPKDGERLLKTYEVEIDLMADVRAYFDVAFQRIIDSVPMTIDLQFLYAFCESLQDCVFEKLGLGAADAKSKCDFYLAEDPDVAAKRHALNAKKARLVKVQKAISKFGL</sequence>
<dbReference type="InterPro" id="IPR001401">
    <property type="entry name" value="Dynamin_GTPase"/>
</dbReference>
<dbReference type="InterPro" id="IPR000375">
    <property type="entry name" value="Dynamin_stalk"/>
</dbReference>
<dbReference type="PROSITE" id="PS51718">
    <property type="entry name" value="G_DYNAMIN_2"/>
    <property type="match status" value="1"/>
</dbReference>
<dbReference type="CDD" id="cd08771">
    <property type="entry name" value="DLP_1"/>
    <property type="match status" value="1"/>
</dbReference>
<dbReference type="GO" id="GO:0005737">
    <property type="term" value="C:cytoplasm"/>
    <property type="evidence" value="ECO:0007669"/>
    <property type="project" value="TreeGrafter"/>
</dbReference>
<reference evidence="5 6" key="1">
    <citation type="journal article" date="2015" name="Sci. Rep.">
        <title>Chromosome-level genome map provides insights into diverse defense mechanisms in the medicinal fungus Ganoderma sinense.</title>
        <authorList>
            <person name="Zhu Y."/>
            <person name="Xu J."/>
            <person name="Sun C."/>
            <person name="Zhou S."/>
            <person name="Xu H."/>
            <person name="Nelson D.R."/>
            <person name="Qian J."/>
            <person name="Song J."/>
            <person name="Luo H."/>
            <person name="Xiang L."/>
            <person name="Li Y."/>
            <person name="Xu Z."/>
            <person name="Ji A."/>
            <person name="Wang L."/>
            <person name="Lu S."/>
            <person name="Hayward A."/>
            <person name="Sun W."/>
            <person name="Li X."/>
            <person name="Schwartz D.C."/>
            <person name="Wang Y."/>
            <person name="Chen S."/>
        </authorList>
    </citation>
    <scope>NUCLEOTIDE SEQUENCE [LARGE SCALE GENOMIC DNA]</scope>
    <source>
        <strain evidence="5 6">ZZ0214-1</strain>
    </source>
</reference>
<evidence type="ECO:0000259" key="3">
    <source>
        <dbReference type="PROSITE" id="PS51388"/>
    </source>
</evidence>
<dbReference type="AlphaFoldDB" id="A0A2G8RVV4"/>
<keyword evidence="2" id="KW-0342">GTP-binding</keyword>
<dbReference type="PROSITE" id="PS51388">
    <property type="entry name" value="GED"/>
    <property type="match status" value="1"/>
</dbReference>
<dbReference type="GO" id="GO:0005525">
    <property type="term" value="F:GTP binding"/>
    <property type="evidence" value="ECO:0007669"/>
    <property type="project" value="InterPro"/>
</dbReference>
<dbReference type="Gene3D" id="1.20.120.1240">
    <property type="entry name" value="Dynamin, middle domain"/>
    <property type="match status" value="1"/>
</dbReference>
<feature type="domain" description="Dynamin-type G" evidence="4">
    <location>
        <begin position="39"/>
        <end position="336"/>
    </location>
</feature>
<dbReference type="PRINTS" id="PR00195">
    <property type="entry name" value="DYNAMIN"/>
</dbReference>
<dbReference type="InterPro" id="IPR020850">
    <property type="entry name" value="GED_dom"/>
</dbReference>
<dbReference type="GO" id="GO:0003924">
    <property type="term" value="F:GTPase activity"/>
    <property type="evidence" value="ECO:0007669"/>
    <property type="project" value="InterPro"/>
</dbReference>
<dbReference type="InterPro" id="IPR027417">
    <property type="entry name" value="P-loop_NTPase"/>
</dbReference>
<keyword evidence="1" id="KW-0547">Nucleotide-binding</keyword>
<evidence type="ECO:0000256" key="2">
    <source>
        <dbReference type="ARBA" id="ARBA00023134"/>
    </source>
</evidence>
<dbReference type="Pfam" id="PF01031">
    <property type="entry name" value="Dynamin_M"/>
    <property type="match status" value="1"/>
</dbReference>
<evidence type="ECO:0000313" key="5">
    <source>
        <dbReference type="EMBL" id="PIL25641.1"/>
    </source>
</evidence>
<dbReference type="GO" id="GO:0005874">
    <property type="term" value="C:microtubule"/>
    <property type="evidence" value="ECO:0007669"/>
    <property type="project" value="TreeGrafter"/>
</dbReference>
<dbReference type="SMART" id="SM00053">
    <property type="entry name" value="DYNc"/>
    <property type="match status" value="1"/>
</dbReference>
<dbReference type="PANTHER" id="PTHR11566:SF131">
    <property type="entry name" value="GTPASE, PUTATIVE (AFU_ORTHOLOGUE AFUA_6G07630)-RELATED"/>
    <property type="match status" value="1"/>
</dbReference>
<dbReference type="Pfam" id="PF02212">
    <property type="entry name" value="GED"/>
    <property type="match status" value="1"/>
</dbReference>
<gene>
    <name evidence="5" type="ORF">GSI_11390</name>
</gene>
<dbReference type="GO" id="GO:0031623">
    <property type="term" value="P:receptor internalization"/>
    <property type="evidence" value="ECO:0007669"/>
    <property type="project" value="TreeGrafter"/>
</dbReference>
<dbReference type="InterPro" id="IPR003130">
    <property type="entry name" value="GED"/>
</dbReference>
<dbReference type="GO" id="GO:0008017">
    <property type="term" value="F:microtubule binding"/>
    <property type="evidence" value="ECO:0007669"/>
    <property type="project" value="TreeGrafter"/>
</dbReference>
<dbReference type="InterPro" id="IPR030381">
    <property type="entry name" value="G_DYNAMIN_dom"/>
</dbReference>
<dbReference type="InterPro" id="IPR022812">
    <property type="entry name" value="Dynamin"/>
</dbReference>
<evidence type="ECO:0000313" key="6">
    <source>
        <dbReference type="Proteomes" id="UP000230002"/>
    </source>
</evidence>
<dbReference type="STRING" id="1077348.A0A2G8RVV4"/>
<feature type="domain" description="GED" evidence="3">
    <location>
        <begin position="634"/>
        <end position="727"/>
    </location>
</feature>
<protein>
    <submittedName>
        <fullName evidence="5">Transporter</fullName>
    </submittedName>
</protein>
<dbReference type="InterPro" id="IPR045063">
    <property type="entry name" value="Dynamin_N"/>
</dbReference>